<feature type="domain" description="PKD-like" evidence="2">
    <location>
        <begin position="795"/>
        <end position="886"/>
    </location>
</feature>
<feature type="compositionally biased region" description="Low complexity" evidence="1">
    <location>
        <begin position="171"/>
        <end position="189"/>
    </location>
</feature>
<dbReference type="EMBL" id="CP046566">
    <property type="protein sequence ID" value="QGW29460.1"/>
    <property type="molecule type" value="Genomic_DNA"/>
</dbReference>
<evidence type="ECO:0000313" key="6">
    <source>
        <dbReference type="Proteomes" id="UP000426027"/>
    </source>
</evidence>
<evidence type="ECO:0000259" key="2">
    <source>
        <dbReference type="Pfam" id="PF19406"/>
    </source>
</evidence>
<organism evidence="5 6">
    <name type="scientific">Phnomibacter ginsenosidimutans</name>
    <dbReference type="NCBI Taxonomy" id="2676868"/>
    <lineage>
        <taxon>Bacteria</taxon>
        <taxon>Pseudomonadati</taxon>
        <taxon>Bacteroidota</taxon>
        <taxon>Chitinophagia</taxon>
        <taxon>Chitinophagales</taxon>
        <taxon>Chitinophagaceae</taxon>
        <taxon>Phnomibacter</taxon>
    </lineage>
</organism>
<dbReference type="InterPro" id="IPR045828">
    <property type="entry name" value="PKD_Bacteroidetes"/>
</dbReference>
<feature type="region of interest" description="Disordered" evidence="1">
    <location>
        <begin position="165"/>
        <end position="231"/>
    </location>
</feature>
<evidence type="ECO:0000256" key="1">
    <source>
        <dbReference type="SAM" id="MobiDB-lite"/>
    </source>
</evidence>
<evidence type="ECO:0000259" key="4">
    <source>
        <dbReference type="Pfam" id="PF21722"/>
    </source>
</evidence>
<dbReference type="KEGG" id="fls:GLV81_16310"/>
<evidence type="ECO:0008006" key="7">
    <source>
        <dbReference type="Google" id="ProtNLM"/>
    </source>
</evidence>
<feature type="compositionally biased region" description="Gly residues" evidence="1">
    <location>
        <begin position="190"/>
        <end position="203"/>
    </location>
</feature>
<sequence>MTRYYHIVLQLLATLVFWVAGSGIVLSQTGSQIFSSNGNFTVPVGVTAITIKAWGGGGAGGGSATNNRQGGGGGGGAYSILSNYAVAPGTVVQISVGAGGVGVTGGSGTIGAASAASIAGTPIVVANGGIGGKSYAQGSFGGTGGTGGTYNGGNGADGLDLGIRGGGGSSAGSSANGNNGSSSSTAGGIAPAGGGNGGNGSGTSVGNAGHIPGGGGGGATRSGSDATGGAGARGQVEITWTCPSTPSISYSVPLFCISSAAQSVTLTGASGGTFSSTAGLAINTSTGVITPASSTPGNYTVTYSITGTGGCPTVSSSTTVEIGTQPAQPTLISGPTAVCENSNGNSFTIAAVAKASSYIWTLPTGWTINSGDGTTSIVATAGNYLQSGIISVAAANSCGTSTAQVAEVAVDQMPTAFAIDGDATICYNNTADIVLASSQTGMSYQLKKQSDGTNVGSPVSGTGGMLILNTGALTSSAEFIVVASNGSCSQQMTGQVSILVQPQVVVQSVSTQQFCHQFGVDGIGFSATPAGTNFTWTSTADFGAGLGGDGQIMGFTAVNNGSAALNATVTVVGEYNGCYSSPVEFLVTVFPVPVIGTQDTAVCSNELLTLPPFQGSNVIPGGTVYSWSAPDPALYMNISGYTAGGALGLFAQTLTNLTPDPQPISYLITPRSGMCTGNPFTLNVLVLPVPVIPSPQNVTVCSGAPVLLNLVNSPPSMIVPPGLTYSWSVPLVTGGLTGGTSRSDANAFSQVLYNPTSVPQTATYTVTATYADCSTIFSLVVTVNPTPAISNKSVTVCSGSEFAVAPANLPPGTLVPAGTKYSWALPATSGIPGSVTGATAGNNADSIVQQLFNVSGSPQTATYVIEASAGACISHFNLVANITPKPMLHANPSVAQTICSGTNITPIVLSESGSIVGATTYYWSRSNVAGISNTNGIALSGASAPISAGGTYTISGTLHNSTTAALATTVQLWGKLNGCNTDTIPVVITVNPVPTVTITPATLPVQPLLAICDSAANTVLNFSSNMASTSFAWHRFNPGIRGLAMSGTGTGINAKLLNTTGDILTDILVVIGTNSFGCNSITNDSIPFSVYSRLVPPVITPSMQQVCKVSLPTVLQRAENAKGGSYNYSFRWQDSLSINFPNASWQYIAKDADNQPATQPNYKPPKFDANSKDSLRFYRAVVTDNNGCGTVLSNVVIMSMYETSGSNFAPTVDFDPSKTAMESLIYCSNDSLRFFANLNNLTSGIVRYNWFANPLFVAPDSAVVPVGVDWGSSGNEYNKTYYNFAFKVFNNPRASYEDTIKKTFISIIPTVYDLDTFRLQNGKLHKLCAASAVDIAIQIFPTLKIQASTQVPAVFCNNSNVSVSLSSNIPPTLATTQFNWTASVISGTATLSNAAGTGNAPLTITETINNTGNTVAVVKFDITGYVGAANCPVDTTIFVSILPTFTAGAITPSQFICPGGDPGIMISDPAVANSDGTAVNPTYQWQKSQGGIAGPWSDISGATTVSYDPPGPIYQDTWYRRIAFAEGSCPTASDIDSVVILRGPEGIWTGLADEDWFYCMNWASGTIPDNSTNVFIRKPEALKNSNIDHLSPYYVGLPARSGDINIRRKLSFAALGLNGAARLNTWGNLTIEPAPNETDTLGHVDMQLGGEIYLRGNWINQVGLPGFQSGIGRVNMEGASLQTIQTVGADETFYDLRIDNSSDVTQGVTLLSAANVRHILTLEKGIVNTHSEPPYNSGFYANNLGLLTLKSTAVNPVQGPPGLQSFVNGQLGIEFDKAGLAYEFIYPIGKVFPTPAYRPPGIAPTTADGTTLFIAEYFPYEHPVPSIMGADPMSIIRPEHWIVEKQAYKSTQARVSIPYINPGSGNWMGLNNEFYFDPCDECNVAVVRKVLPATWHFSYAGAVEFSSSYPIEYRYYTDNGYIYSKPVTEFGPFSIGFSYKSLLPLRLLLFKGSVTSSGHVLQWRINEPAEVAQFVLEHSTDGLHFTALEGIQPNSNSQYSYLHQQPAAGNNYYRLLTKDKHGKIIASDIVLLKRYSTQTTRVQGVRTSPSSSKAEIDLYSAIEQDIQVDLLDPSGKQISNWHLHAVKGQQFIPVYTGSLSVGTYILRIRTSDQVQASVRFLKW</sequence>
<dbReference type="RefSeq" id="WP_157479812.1">
    <property type="nucleotide sequence ID" value="NZ_CP046566.1"/>
</dbReference>
<feature type="compositionally biased region" description="Gly residues" evidence="1">
    <location>
        <begin position="211"/>
        <end position="231"/>
    </location>
</feature>
<dbReference type="InterPro" id="IPR045829">
    <property type="entry name" value="PKD_6"/>
</dbReference>
<name>A0A6I6GGE5_9BACT</name>
<dbReference type="Pfam" id="PF19408">
    <property type="entry name" value="PKD_6"/>
    <property type="match status" value="1"/>
</dbReference>
<protein>
    <recommendedName>
        <fullName evidence="7">T9SS type A sorting domain-containing protein</fullName>
    </recommendedName>
</protein>
<dbReference type="Pfam" id="PF19406">
    <property type="entry name" value="PKD_5"/>
    <property type="match status" value="3"/>
</dbReference>
<feature type="domain" description="PKD-like" evidence="2">
    <location>
        <begin position="699"/>
        <end position="787"/>
    </location>
</feature>
<dbReference type="Pfam" id="PF21722">
    <property type="entry name" value="Gly_rich_2"/>
    <property type="match status" value="1"/>
</dbReference>
<feature type="domain" description="Glycine-rich" evidence="4">
    <location>
        <begin position="37"/>
        <end position="240"/>
    </location>
</feature>
<dbReference type="Proteomes" id="UP000426027">
    <property type="component" value="Chromosome"/>
</dbReference>
<reference evidence="5 6" key="1">
    <citation type="submission" date="2019-11" db="EMBL/GenBank/DDBJ databases">
        <authorList>
            <person name="Im W.T."/>
        </authorList>
    </citation>
    <scope>NUCLEOTIDE SEQUENCE [LARGE SCALE GENOMIC DNA]</scope>
    <source>
        <strain evidence="5 6">SB-02</strain>
    </source>
</reference>
<evidence type="ECO:0000313" key="5">
    <source>
        <dbReference type="EMBL" id="QGW29460.1"/>
    </source>
</evidence>
<gene>
    <name evidence="5" type="ORF">GLV81_16310</name>
</gene>
<proteinExistence type="predicted"/>
<dbReference type="InterPro" id="IPR049304">
    <property type="entry name" value="Gly_rich_dom"/>
</dbReference>
<feature type="domain" description="PKD-like" evidence="2">
    <location>
        <begin position="601"/>
        <end position="690"/>
    </location>
</feature>
<feature type="domain" description="PKD-like" evidence="3">
    <location>
        <begin position="326"/>
        <end position="407"/>
    </location>
</feature>
<keyword evidence="6" id="KW-1185">Reference proteome</keyword>
<evidence type="ECO:0000259" key="3">
    <source>
        <dbReference type="Pfam" id="PF19408"/>
    </source>
</evidence>
<accession>A0A6I6GGE5</accession>